<dbReference type="Pfam" id="PF07776">
    <property type="entry name" value="zf-AD"/>
    <property type="match status" value="1"/>
</dbReference>
<evidence type="ECO:0000256" key="9">
    <source>
        <dbReference type="ARBA" id="ARBA00023242"/>
    </source>
</evidence>
<dbReference type="OrthoDB" id="427030at2759"/>
<evidence type="ECO:0000256" key="5">
    <source>
        <dbReference type="ARBA" id="ARBA00022833"/>
    </source>
</evidence>
<dbReference type="FunFam" id="3.30.160.60:FF:001557">
    <property type="entry name" value="Transcription factor E4F1"/>
    <property type="match status" value="1"/>
</dbReference>
<dbReference type="InterPro" id="IPR036236">
    <property type="entry name" value="Znf_C2H2_sf"/>
</dbReference>
<dbReference type="EMBL" id="CAACVG010004413">
    <property type="protein sequence ID" value="VEN38380.1"/>
    <property type="molecule type" value="Genomic_DNA"/>
</dbReference>
<feature type="domain" description="C2H2-type" evidence="13">
    <location>
        <begin position="587"/>
        <end position="614"/>
    </location>
</feature>
<dbReference type="PROSITE" id="PS50157">
    <property type="entry name" value="ZINC_FINGER_C2H2_2"/>
    <property type="match status" value="12"/>
</dbReference>
<protein>
    <recommendedName>
        <fullName evidence="17">Protein krueppel</fullName>
    </recommendedName>
</protein>
<evidence type="ECO:0000256" key="8">
    <source>
        <dbReference type="ARBA" id="ARBA00023163"/>
    </source>
</evidence>
<keyword evidence="16" id="KW-1185">Reference proteome</keyword>
<feature type="binding site" evidence="11">
    <location>
        <position position="59"/>
    </location>
    <ligand>
        <name>Zn(2+)</name>
        <dbReference type="ChEBI" id="CHEBI:29105"/>
    </ligand>
</feature>
<dbReference type="PANTHER" id="PTHR14196">
    <property type="entry name" value="ODD-SKIPPED - RELATED"/>
    <property type="match status" value="1"/>
</dbReference>
<dbReference type="InterPro" id="IPR012934">
    <property type="entry name" value="Znf_AD"/>
</dbReference>
<evidence type="ECO:0000256" key="1">
    <source>
        <dbReference type="ARBA" id="ARBA00004123"/>
    </source>
</evidence>
<feature type="domain" description="C2H2-type" evidence="13">
    <location>
        <begin position="503"/>
        <end position="530"/>
    </location>
</feature>
<dbReference type="InterPro" id="IPR050717">
    <property type="entry name" value="C2H2-ZF_Transcription_Reg"/>
</dbReference>
<dbReference type="Gene3D" id="3.30.160.60">
    <property type="entry name" value="Classic Zinc Finger"/>
    <property type="match status" value="8"/>
</dbReference>
<keyword evidence="4 10" id="KW-0863">Zinc-finger</keyword>
<dbReference type="PANTHER" id="PTHR14196:SF12">
    <property type="entry name" value="ZINC FINGER PROTEIN 208-LIKE"/>
    <property type="match status" value="1"/>
</dbReference>
<evidence type="ECO:0000256" key="7">
    <source>
        <dbReference type="ARBA" id="ARBA00023125"/>
    </source>
</evidence>
<sequence>MEDTTKLCDSNYCRLCGEKNENGTPIFQSKENNLDLSQLINKYLPITVEDDKKFPSSICPGCHIQLEATKLFMDLIVEGQAKLRYLYSLQQKALKQQEDQAKQLLQGVLILNDDGTIQPYEDADGNQLLIQVLPDKLYPTDHQLSLKAEGLEKPKRRRGRPPKTQAPPVEKEKEIVESKSTTEAEKEPSNDDGVRQRRKVKAPARFVGVVEGEELENLLKEEGVIEKEDAPVTPVTEVIGKLVNINGEALEEDVVITQKQKTRLELGTVRDKKRAKVKYRCDLCTNSYSSYVRYQHHRKSHKILYYICREEGCEYKTEQPEDVERHKNETGHADVLAQIVVSLLDQVPQLANEKNENGPSKISEEQNKTTQVDTEPSKPNIPKNTCATCGKTFRCKQNLEVHERSIHKMVRSYKCRHCDRSFSYANSLKSHMVTHAAIIGDRLTQHMCNLCNKGFIHQSSLIYHKETAHNTGNIFVCVKCGKRFNHRQRLIRHQLVHTDTRPFVCQECNASFKTRATLKNHLAVHRGEKRFTCKICGQKFAHKTSLIVHERWHEGRKPFKCEICKKDFAQKGNLLEHQRTHTGEKPFCCDVCGRKFTTSSQFSFHRMRHTGVRPWSCSYCPRNFLIKAALDTHVRRHFDEKPVRCPVCPMSFVDKTSMMRHRKAQHSKEPPHICPRCGKKFKDKSNYLKHTRMHDRKDRIAEETTGIEQQTEADPMDFNESVAVGTLGNSDQSNDSILRLTQVVDEQGIPISIKTQDGLSIPIVTGNDENRVHGLLPDGTLVPIELNDLEDKAVEEIVINNTDEEPALEGPISILTQDLDTQPLDTNIQLMTNEDGQEMCLLTYSVDSVTNSEEINQPFTLESLLSSSDKVIGINKI</sequence>
<feature type="domain" description="C2H2-type" evidence="13">
    <location>
        <begin position="672"/>
        <end position="699"/>
    </location>
</feature>
<evidence type="ECO:0000256" key="4">
    <source>
        <dbReference type="ARBA" id="ARBA00022771"/>
    </source>
</evidence>
<comment type="subcellular location">
    <subcellularLocation>
        <location evidence="1">Nucleus</location>
    </subcellularLocation>
</comment>
<feature type="domain" description="ZAD" evidence="14">
    <location>
        <begin position="11"/>
        <end position="86"/>
    </location>
</feature>
<dbReference type="PROSITE" id="PS51915">
    <property type="entry name" value="ZAD"/>
    <property type="match status" value="1"/>
</dbReference>
<organism evidence="15 16">
    <name type="scientific">Callosobruchus maculatus</name>
    <name type="common">Southern cowpea weevil</name>
    <name type="synonym">Pulse bruchid</name>
    <dbReference type="NCBI Taxonomy" id="64391"/>
    <lineage>
        <taxon>Eukaryota</taxon>
        <taxon>Metazoa</taxon>
        <taxon>Ecdysozoa</taxon>
        <taxon>Arthropoda</taxon>
        <taxon>Hexapoda</taxon>
        <taxon>Insecta</taxon>
        <taxon>Pterygota</taxon>
        <taxon>Neoptera</taxon>
        <taxon>Endopterygota</taxon>
        <taxon>Coleoptera</taxon>
        <taxon>Polyphaga</taxon>
        <taxon>Cucujiformia</taxon>
        <taxon>Chrysomeloidea</taxon>
        <taxon>Chrysomelidae</taxon>
        <taxon>Bruchinae</taxon>
        <taxon>Bruchini</taxon>
        <taxon>Callosobruchus</taxon>
    </lineage>
</organism>
<evidence type="ECO:0000256" key="3">
    <source>
        <dbReference type="ARBA" id="ARBA00022737"/>
    </source>
</evidence>
<keyword evidence="5 11" id="KW-0862">Zinc</keyword>
<evidence type="ECO:0000313" key="15">
    <source>
        <dbReference type="EMBL" id="VEN38380.1"/>
    </source>
</evidence>
<dbReference type="FunFam" id="3.30.160.60:FF:002343">
    <property type="entry name" value="Zinc finger protein 33A"/>
    <property type="match status" value="1"/>
</dbReference>
<feature type="domain" description="C2H2-type" evidence="13">
    <location>
        <begin position="643"/>
        <end position="671"/>
    </location>
</feature>
<feature type="domain" description="C2H2-type" evidence="13">
    <location>
        <begin position="413"/>
        <end position="436"/>
    </location>
</feature>
<feature type="domain" description="C2H2-type" evidence="13">
    <location>
        <begin position="279"/>
        <end position="301"/>
    </location>
</feature>
<proteinExistence type="predicted"/>
<dbReference type="FunFam" id="3.30.160.60:FF:000065">
    <property type="entry name" value="B-cell CLL/lymphoma 6, member B"/>
    <property type="match status" value="2"/>
</dbReference>
<dbReference type="FunFam" id="3.30.160.60:FF:001228">
    <property type="entry name" value="Zinc finger protein 236"/>
    <property type="match status" value="1"/>
</dbReference>
<dbReference type="Pfam" id="PF00096">
    <property type="entry name" value="zf-C2H2"/>
    <property type="match status" value="7"/>
</dbReference>
<dbReference type="InterPro" id="IPR013087">
    <property type="entry name" value="Znf_C2H2_type"/>
</dbReference>
<dbReference type="SMART" id="SM00868">
    <property type="entry name" value="zf-AD"/>
    <property type="match status" value="1"/>
</dbReference>
<evidence type="ECO:0008006" key="17">
    <source>
        <dbReference type="Google" id="ProtNLM"/>
    </source>
</evidence>
<feature type="binding site" evidence="11">
    <location>
        <position position="62"/>
    </location>
    <ligand>
        <name>Zn(2+)</name>
        <dbReference type="ChEBI" id="CHEBI:29105"/>
    </ligand>
</feature>
<keyword evidence="2 11" id="KW-0479">Metal-binding</keyword>
<feature type="region of interest" description="Disordered" evidence="12">
    <location>
        <begin position="352"/>
        <end position="378"/>
    </location>
</feature>
<dbReference type="Gene3D" id="3.40.1800.20">
    <property type="match status" value="1"/>
</dbReference>
<feature type="domain" description="C2H2-type" evidence="13">
    <location>
        <begin position="615"/>
        <end position="642"/>
    </location>
</feature>
<keyword evidence="6" id="KW-0805">Transcription regulation</keyword>
<evidence type="ECO:0000256" key="2">
    <source>
        <dbReference type="ARBA" id="ARBA00022723"/>
    </source>
</evidence>
<keyword evidence="7" id="KW-0238">DNA-binding</keyword>
<feature type="region of interest" description="Disordered" evidence="12">
    <location>
        <begin position="145"/>
        <end position="198"/>
    </location>
</feature>
<feature type="binding site" evidence="11">
    <location>
        <position position="13"/>
    </location>
    <ligand>
        <name>Zn(2+)</name>
        <dbReference type="ChEBI" id="CHEBI:29105"/>
    </ligand>
</feature>
<feature type="binding site" evidence="11">
    <location>
        <position position="16"/>
    </location>
    <ligand>
        <name>Zn(2+)</name>
        <dbReference type="ChEBI" id="CHEBI:29105"/>
    </ligand>
</feature>
<dbReference type="SUPFAM" id="SSF57667">
    <property type="entry name" value="beta-beta-alpha zinc fingers"/>
    <property type="match status" value="6"/>
</dbReference>
<evidence type="ECO:0000313" key="16">
    <source>
        <dbReference type="Proteomes" id="UP000410492"/>
    </source>
</evidence>
<feature type="domain" description="C2H2-type" evidence="13">
    <location>
        <begin position="475"/>
        <end position="502"/>
    </location>
</feature>
<evidence type="ECO:0000256" key="6">
    <source>
        <dbReference type="ARBA" id="ARBA00023015"/>
    </source>
</evidence>
<dbReference type="AlphaFoldDB" id="A0A653BS84"/>
<evidence type="ECO:0000256" key="11">
    <source>
        <dbReference type="PROSITE-ProRule" id="PRU01263"/>
    </source>
</evidence>
<dbReference type="GO" id="GO:0045944">
    <property type="term" value="P:positive regulation of transcription by RNA polymerase II"/>
    <property type="evidence" value="ECO:0007669"/>
    <property type="project" value="UniProtKB-ARBA"/>
</dbReference>
<evidence type="ECO:0000259" key="13">
    <source>
        <dbReference type="PROSITE" id="PS50157"/>
    </source>
</evidence>
<feature type="domain" description="C2H2-type" evidence="13">
    <location>
        <begin position="531"/>
        <end position="558"/>
    </location>
</feature>
<feature type="domain" description="C2H2-type" evidence="13">
    <location>
        <begin position="384"/>
        <end position="412"/>
    </location>
</feature>
<keyword evidence="3" id="KW-0677">Repeat</keyword>
<evidence type="ECO:0000256" key="12">
    <source>
        <dbReference type="SAM" id="MobiDB-lite"/>
    </source>
</evidence>
<name>A0A653BS84_CALMS</name>
<dbReference type="SUPFAM" id="SSF57716">
    <property type="entry name" value="Glucocorticoid receptor-like (DNA-binding domain)"/>
    <property type="match status" value="1"/>
</dbReference>
<gene>
    <name evidence="15" type="ORF">CALMAC_LOCUS3292</name>
</gene>
<keyword evidence="9" id="KW-0539">Nucleus</keyword>
<dbReference type="SMART" id="SM00355">
    <property type="entry name" value="ZnF_C2H2"/>
    <property type="match status" value="13"/>
</dbReference>
<reference evidence="15 16" key="1">
    <citation type="submission" date="2019-01" db="EMBL/GenBank/DDBJ databases">
        <authorList>
            <person name="Sayadi A."/>
        </authorList>
    </citation>
    <scope>NUCLEOTIDE SEQUENCE [LARGE SCALE GENOMIC DNA]</scope>
</reference>
<dbReference type="GO" id="GO:0008270">
    <property type="term" value="F:zinc ion binding"/>
    <property type="evidence" value="ECO:0007669"/>
    <property type="project" value="UniProtKB-UniRule"/>
</dbReference>
<keyword evidence="8" id="KW-0804">Transcription</keyword>
<dbReference type="GO" id="GO:0000977">
    <property type="term" value="F:RNA polymerase II transcription regulatory region sequence-specific DNA binding"/>
    <property type="evidence" value="ECO:0007669"/>
    <property type="project" value="TreeGrafter"/>
</dbReference>
<dbReference type="GO" id="GO:0005634">
    <property type="term" value="C:nucleus"/>
    <property type="evidence" value="ECO:0007669"/>
    <property type="project" value="UniProtKB-SubCell"/>
</dbReference>
<dbReference type="GO" id="GO:0000981">
    <property type="term" value="F:DNA-binding transcription factor activity, RNA polymerase II-specific"/>
    <property type="evidence" value="ECO:0007669"/>
    <property type="project" value="TreeGrafter"/>
</dbReference>
<dbReference type="FunFam" id="3.30.160.60:FF:000100">
    <property type="entry name" value="Zinc finger 45-like"/>
    <property type="match status" value="1"/>
</dbReference>
<evidence type="ECO:0000259" key="14">
    <source>
        <dbReference type="PROSITE" id="PS51915"/>
    </source>
</evidence>
<feature type="domain" description="C2H2-type" evidence="13">
    <location>
        <begin position="559"/>
        <end position="586"/>
    </location>
</feature>
<feature type="domain" description="C2H2-type" evidence="13">
    <location>
        <begin position="446"/>
        <end position="474"/>
    </location>
</feature>
<accession>A0A653BS84</accession>
<feature type="compositionally biased region" description="Basic and acidic residues" evidence="12">
    <location>
        <begin position="169"/>
        <end position="195"/>
    </location>
</feature>
<dbReference type="PROSITE" id="PS00028">
    <property type="entry name" value="ZINC_FINGER_C2H2_1"/>
    <property type="match status" value="12"/>
</dbReference>
<evidence type="ECO:0000256" key="10">
    <source>
        <dbReference type="PROSITE-ProRule" id="PRU00042"/>
    </source>
</evidence>
<dbReference type="Proteomes" id="UP000410492">
    <property type="component" value="Unassembled WGS sequence"/>
</dbReference>